<evidence type="ECO:0000313" key="1">
    <source>
        <dbReference type="EMBL" id="KIY72621.1"/>
    </source>
</evidence>
<protein>
    <recommendedName>
        <fullName evidence="3">F-box domain-containing protein</fullName>
    </recommendedName>
</protein>
<dbReference type="STRING" id="1314674.A0A0D7BSN4"/>
<dbReference type="Gene3D" id="3.80.10.10">
    <property type="entry name" value="Ribonuclease Inhibitor"/>
    <property type="match status" value="1"/>
</dbReference>
<organism evidence="1 2">
    <name type="scientific">Cylindrobasidium torrendii FP15055 ss-10</name>
    <dbReference type="NCBI Taxonomy" id="1314674"/>
    <lineage>
        <taxon>Eukaryota</taxon>
        <taxon>Fungi</taxon>
        <taxon>Dikarya</taxon>
        <taxon>Basidiomycota</taxon>
        <taxon>Agaricomycotina</taxon>
        <taxon>Agaricomycetes</taxon>
        <taxon>Agaricomycetidae</taxon>
        <taxon>Agaricales</taxon>
        <taxon>Marasmiineae</taxon>
        <taxon>Physalacriaceae</taxon>
        <taxon>Cylindrobasidium</taxon>
    </lineage>
</organism>
<dbReference type="Proteomes" id="UP000054007">
    <property type="component" value="Unassembled WGS sequence"/>
</dbReference>
<evidence type="ECO:0008006" key="3">
    <source>
        <dbReference type="Google" id="ProtNLM"/>
    </source>
</evidence>
<sequence length="443" mass="50790">MRTLLMPALYETVILGSTQACISGLEMLSKHQDICRWVRKLAVRPNYYLAWPKSDTFIDEDGIADLLKDIVHRGWLHRLHTFDWDGRELAPSALWLGLRDHCPELSTVYANVGNRSVAEDNALFTFRNLKAFSFTVRHGLDSDVLSPAQEPLPDALWTMLKENCPDLEELNMCSFSPTSRLFDVSPITSARWPSLKCLVLGSFGYDSEWPFALNCDMDEVNEWVGKHEALELMRFVWNCRRWLSPSEVPALPCTRLELYSGLFQQIPIRSAATLTSLDLTMEPMMDDRVEELCTVLQLLTKLESLDIWLHSEHVDDVLDACPAMKEFHFMSTAKGDWAKKLCNVLAPPGRVPSLRVFSVTQPYNAKWGRGRMAKTAAAIAKANRRLEQVNLRWVREKCKGYLKHDGRYEVQRSPDGKATLAAWERGFYLFGRTFSREFKCPLY</sequence>
<dbReference type="InterPro" id="IPR032675">
    <property type="entry name" value="LRR_dom_sf"/>
</dbReference>
<keyword evidence="2" id="KW-1185">Reference proteome</keyword>
<evidence type="ECO:0000313" key="2">
    <source>
        <dbReference type="Proteomes" id="UP000054007"/>
    </source>
</evidence>
<reference evidence="1 2" key="1">
    <citation type="journal article" date="2015" name="Fungal Genet. Biol.">
        <title>Evolution of novel wood decay mechanisms in Agaricales revealed by the genome sequences of Fistulina hepatica and Cylindrobasidium torrendii.</title>
        <authorList>
            <person name="Floudas D."/>
            <person name="Held B.W."/>
            <person name="Riley R."/>
            <person name="Nagy L.G."/>
            <person name="Koehler G."/>
            <person name="Ransdell A.S."/>
            <person name="Younus H."/>
            <person name="Chow J."/>
            <person name="Chiniquy J."/>
            <person name="Lipzen A."/>
            <person name="Tritt A."/>
            <person name="Sun H."/>
            <person name="Haridas S."/>
            <person name="LaButti K."/>
            <person name="Ohm R.A."/>
            <person name="Kues U."/>
            <person name="Blanchette R.A."/>
            <person name="Grigoriev I.V."/>
            <person name="Minto R.E."/>
            <person name="Hibbett D.S."/>
        </authorList>
    </citation>
    <scope>NUCLEOTIDE SEQUENCE [LARGE SCALE GENOMIC DNA]</scope>
    <source>
        <strain evidence="1 2">FP15055 ss-10</strain>
    </source>
</reference>
<dbReference type="EMBL" id="KN880442">
    <property type="protein sequence ID" value="KIY72621.1"/>
    <property type="molecule type" value="Genomic_DNA"/>
</dbReference>
<dbReference type="SUPFAM" id="SSF52047">
    <property type="entry name" value="RNI-like"/>
    <property type="match status" value="1"/>
</dbReference>
<dbReference type="AlphaFoldDB" id="A0A0D7BSN4"/>
<dbReference type="OrthoDB" id="3162794at2759"/>
<name>A0A0D7BSN4_9AGAR</name>
<proteinExistence type="predicted"/>
<gene>
    <name evidence="1" type="ORF">CYLTODRAFT_367382</name>
</gene>
<accession>A0A0D7BSN4</accession>